<protein>
    <submittedName>
        <fullName evidence="2">VOC family protein</fullName>
    </submittedName>
</protein>
<dbReference type="RefSeq" id="WP_211040807.1">
    <property type="nucleotide sequence ID" value="NZ_JAELVF020000001.1"/>
</dbReference>
<dbReference type="SUPFAM" id="SSF54593">
    <property type="entry name" value="Glyoxalase/Bleomycin resistance protein/Dihydroxybiphenyl dioxygenase"/>
    <property type="match status" value="1"/>
</dbReference>
<organism evidence="2 3">
    <name type="scientific">Streptomyces tardus</name>
    <dbReference type="NCBI Taxonomy" id="2780544"/>
    <lineage>
        <taxon>Bacteria</taxon>
        <taxon>Bacillati</taxon>
        <taxon>Actinomycetota</taxon>
        <taxon>Actinomycetes</taxon>
        <taxon>Kitasatosporales</taxon>
        <taxon>Streptomycetaceae</taxon>
        <taxon>Streptomyces</taxon>
    </lineage>
</organism>
<dbReference type="Gene3D" id="3.10.180.10">
    <property type="entry name" value="2,3-Dihydroxybiphenyl 1,2-Dioxygenase, domain 1"/>
    <property type="match status" value="1"/>
</dbReference>
<accession>A0A949JCS3</accession>
<name>A0A949JCS3_9ACTN</name>
<evidence type="ECO:0000313" key="2">
    <source>
        <dbReference type="EMBL" id="MBU7597683.1"/>
    </source>
</evidence>
<keyword evidence="3" id="KW-1185">Reference proteome</keyword>
<dbReference type="EMBL" id="JAELVF020000001">
    <property type="protein sequence ID" value="MBU7597683.1"/>
    <property type="molecule type" value="Genomic_DNA"/>
</dbReference>
<dbReference type="InterPro" id="IPR029068">
    <property type="entry name" value="Glyas_Bleomycin-R_OHBP_Dase"/>
</dbReference>
<dbReference type="Pfam" id="PF13468">
    <property type="entry name" value="Glyoxalase_3"/>
    <property type="match status" value="1"/>
</dbReference>
<comment type="caution">
    <text evidence="2">The sequence shown here is derived from an EMBL/GenBank/DDBJ whole genome shotgun (WGS) entry which is preliminary data.</text>
</comment>
<sequence length="244" mass="26771">MRRFDERPEFDHLLHWVRGVPEATEAYRAAGVPAHTNEALDGFQNGGWRLDTRYIETLTITDPDALRASRYADALRLLRPAVEALEGPAGAFTFAVNVTDARATAERLRAQGHEVAEFEVEVAEHGVSFVEIFVLDGPPWQPFFITYDPPREELLAGVDPAAFERGPHDLTGLVVTDPQPREAARALARLLGLRAENVEVPLSGAHIRFERGERRAITAVTLSDGSGVAGPNTDVEGLVLRFTG</sequence>
<evidence type="ECO:0000313" key="3">
    <source>
        <dbReference type="Proteomes" id="UP000694501"/>
    </source>
</evidence>
<dbReference type="Proteomes" id="UP000694501">
    <property type="component" value="Unassembled WGS sequence"/>
</dbReference>
<gene>
    <name evidence="2" type="ORF">JGS22_008635</name>
</gene>
<dbReference type="AlphaFoldDB" id="A0A949JCS3"/>
<proteinExistence type="predicted"/>
<dbReference type="InterPro" id="IPR025870">
    <property type="entry name" value="Glyoxalase-like_dom"/>
</dbReference>
<reference evidence="2" key="1">
    <citation type="submission" date="2021-06" db="EMBL/GenBank/DDBJ databases">
        <title>Sequencing of actinobacteria type strains.</title>
        <authorList>
            <person name="Nguyen G.-S."/>
            <person name="Wentzel A."/>
        </authorList>
    </citation>
    <scope>NUCLEOTIDE SEQUENCE</scope>
    <source>
        <strain evidence="2">P38-E01</strain>
    </source>
</reference>
<evidence type="ECO:0000259" key="1">
    <source>
        <dbReference type="Pfam" id="PF13468"/>
    </source>
</evidence>
<feature type="domain" description="Glyoxalase-like" evidence="1">
    <location>
        <begin position="10"/>
        <end position="191"/>
    </location>
</feature>